<dbReference type="EMBL" id="SMAJ01000004">
    <property type="protein sequence ID" value="TCT08851.1"/>
    <property type="molecule type" value="Genomic_DNA"/>
</dbReference>
<dbReference type="OrthoDB" id="6522672at2"/>
<evidence type="ECO:0000256" key="6">
    <source>
        <dbReference type="ARBA" id="ARBA00023136"/>
    </source>
</evidence>
<organism evidence="8 9">
    <name type="scientific">Paralcaligenes ureilyticus</name>
    <dbReference type="NCBI Taxonomy" id="627131"/>
    <lineage>
        <taxon>Bacteria</taxon>
        <taxon>Pseudomonadati</taxon>
        <taxon>Pseudomonadota</taxon>
        <taxon>Betaproteobacteria</taxon>
        <taxon>Burkholderiales</taxon>
        <taxon>Alcaligenaceae</taxon>
        <taxon>Paralcaligenes</taxon>
    </lineage>
</organism>
<dbReference type="PANTHER" id="PTHR33452">
    <property type="entry name" value="OXIDOREDUCTASE CATD-RELATED"/>
    <property type="match status" value="1"/>
</dbReference>
<gene>
    <name evidence="8" type="ORF">EDC26_1049</name>
</gene>
<evidence type="ECO:0000256" key="1">
    <source>
        <dbReference type="ARBA" id="ARBA00004651"/>
    </source>
</evidence>
<comment type="caution">
    <text evidence="8">The sequence shown here is derived from an EMBL/GenBank/DDBJ whole genome shotgun (WGS) entry which is preliminary data.</text>
</comment>
<dbReference type="InterPro" id="IPR051907">
    <property type="entry name" value="DoxX-like_oxidoreductase"/>
</dbReference>
<proteinExistence type="inferred from homology"/>
<dbReference type="AlphaFoldDB" id="A0A4R3M631"/>
<evidence type="ECO:0000256" key="5">
    <source>
        <dbReference type="ARBA" id="ARBA00022989"/>
    </source>
</evidence>
<dbReference type="Proteomes" id="UP000295525">
    <property type="component" value="Unassembled WGS sequence"/>
</dbReference>
<evidence type="ECO:0000313" key="8">
    <source>
        <dbReference type="EMBL" id="TCT08851.1"/>
    </source>
</evidence>
<feature type="transmembrane region" description="Helical" evidence="7">
    <location>
        <begin position="50"/>
        <end position="71"/>
    </location>
</feature>
<reference evidence="8 9" key="1">
    <citation type="submission" date="2019-03" db="EMBL/GenBank/DDBJ databases">
        <title>Genomic Encyclopedia of Type Strains, Phase IV (KMG-IV): sequencing the most valuable type-strain genomes for metagenomic binning, comparative biology and taxonomic classification.</title>
        <authorList>
            <person name="Goeker M."/>
        </authorList>
    </citation>
    <scope>NUCLEOTIDE SEQUENCE [LARGE SCALE GENOMIC DNA]</scope>
    <source>
        <strain evidence="8 9">DSM 24591</strain>
    </source>
</reference>
<evidence type="ECO:0000256" key="3">
    <source>
        <dbReference type="ARBA" id="ARBA00022475"/>
    </source>
</evidence>
<feature type="transmembrane region" description="Helical" evidence="7">
    <location>
        <begin position="117"/>
        <end position="134"/>
    </location>
</feature>
<keyword evidence="6 7" id="KW-0472">Membrane</keyword>
<comment type="similarity">
    <text evidence="2">Belongs to the DoxX family.</text>
</comment>
<dbReference type="Pfam" id="PF07681">
    <property type="entry name" value="DoxX"/>
    <property type="match status" value="1"/>
</dbReference>
<name>A0A4R3M631_9BURK</name>
<evidence type="ECO:0000256" key="2">
    <source>
        <dbReference type="ARBA" id="ARBA00006679"/>
    </source>
</evidence>
<dbReference type="GO" id="GO:0005886">
    <property type="term" value="C:plasma membrane"/>
    <property type="evidence" value="ECO:0007669"/>
    <property type="project" value="UniProtKB-SubCell"/>
</dbReference>
<keyword evidence="5 7" id="KW-1133">Transmembrane helix</keyword>
<sequence>MSSNLLVANSDVLILLARLLLMSLFLVTGWQKLTNFSGTVTYMSSIGAPAPTLSTIISIIMEFFVGIALIIGVFTRQLALLYVVFVLATALVGHRYWTLEGAARHENQINFFKNMSIMGGLLLLAITGPGRFAIMP</sequence>
<keyword evidence="4 7" id="KW-0812">Transmembrane</keyword>
<evidence type="ECO:0000256" key="7">
    <source>
        <dbReference type="SAM" id="Phobius"/>
    </source>
</evidence>
<evidence type="ECO:0000313" key="9">
    <source>
        <dbReference type="Proteomes" id="UP000295525"/>
    </source>
</evidence>
<dbReference type="PANTHER" id="PTHR33452:SF1">
    <property type="entry name" value="INNER MEMBRANE PROTEIN YPHA-RELATED"/>
    <property type="match status" value="1"/>
</dbReference>
<accession>A0A4R3M631</accession>
<protein>
    <submittedName>
        <fullName evidence="8">Putative oxidoreductase</fullName>
    </submittedName>
</protein>
<dbReference type="RefSeq" id="WP_132580846.1">
    <property type="nucleotide sequence ID" value="NZ_SMAJ01000004.1"/>
</dbReference>
<evidence type="ECO:0000256" key="4">
    <source>
        <dbReference type="ARBA" id="ARBA00022692"/>
    </source>
</evidence>
<feature type="transmembrane region" description="Helical" evidence="7">
    <location>
        <begin position="78"/>
        <end position="97"/>
    </location>
</feature>
<dbReference type="InterPro" id="IPR032808">
    <property type="entry name" value="DoxX"/>
</dbReference>
<keyword evidence="9" id="KW-1185">Reference proteome</keyword>
<feature type="transmembrane region" description="Helical" evidence="7">
    <location>
        <begin position="12"/>
        <end position="30"/>
    </location>
</feature>
<keyword evidence="3" id="KW-1003">Cell membrane</keyword>
<comment type="subcellular location">
    <subcellularLocation>
        <location evidence="1">Cell membrane</location>
        <topology evidence="1">Multi-pass membrane protein</topology>
    </subcellularLocation>
</comment>